<evidence type="ECO:0000313" key="4">
    <source>
        <dbReference type="WBParaSite" id="HPBE_0001707901-mRNA-1"/>
    </source>
</evidence>
<evidence type="ECO:0000313" key="3">
    <source>
        <dbReference type="Proteomes" id="UP000050761"/>
    </source>
</evidence>
<feature type="region of interest" description="Disordered" evidence="1">
    <location>
        <begin position="1"/>
        <end position="84"/>
    </location>
</feature>
<dbReference type="EMBL" id="UZAH01029787">
    <property type="protein sequence ID" value="VDP07886.1"/>
    <property type="molecule type" value="Genomic_DNA"/>
</dbReference>
<accession>A0A3P8ELA3</accession>
<name>A0A183G5Y3_HELPZ</name>
<reference evidence="2 3" key="1">
    <citation type="submission" date="2018-11" db="EMBL/GenBank/DDBJ databases">
        <authorList>
            <consortium name="Pathogen Informatics"/>
        </authorList>
    </citation>
    <scope>NUCLEOTIDE SEQUENCE [LARGE SCALE GENOMIC DNA]</scope>
</reference>
<evidence type="ECO:0000256" key="1">
    <source>
        <dbReference type="SAM" id="MobiDB-lite"/>
    </source>
</evidence>
<reference evidence="4" key="2">
    <citation type="submission" date="2019-09" db="UniProtKB">
        <authorList>
            <consortium name="WormBaseParasite"/>
        </authorList>
    </citation>
    <scope>IDENTIFICATION</scope>
</reference>
<sequence length="84" mass="9058">MPTRAYADTDDQSEVADRPARGAAADDGRENCSSREPGDPYNNESRSSMPPGESTDNKSNAADRQIININYGPRSEAAAGDRRL</sequence>
<organism evidence="3 4">
    <name type="scientific">Heligmosomoides polygyrus</name>
    <name type="common">Parasitic roundworm</name>
    <dbReference type="NCBI Taxonomy" id="6339"/>
    <lineage>
        <taxon>Eukaryota</taxon>
        <taxon>Metazoa</taxon>
        <taxon>Ecdysozoa</taxon>
        <taxon>Nematoda</taxon>
        <taxon>Chromadorea</taxon>
        <taxon>Rhabditida</taxon>
        <taxon>Rhabditina</taxon>
        <taxon>Rhabditomorpha</taxon>
        <taxon>Strongyloidea</taxon>
        <taxon>Heligmosomidae</taxon>
        <taxon>Heligmosomoides</taxon>
    </lineage>
</organism>
<keyword evidence="3" id="KW-1185">Reference proteome</keyword>
<dbReference type="WBParaSite" id="HPBE_0001707901-mRNA-1">
    <property type="protein sequence ID" value="HPBE_0001707901-mRNA-1"/>
    <property type="gene ID" value="HPBE_0001707901"/>
</dbReference>
<gene>
    <name evidence="2" type="ORF">HPBE_LOCUS17078</name>
</gene>
<accession>A0A183G5Y3</accession>
<proteinExistence type="predicted"/>
<evidence type="ECO:0000313" key="2">
    <source>
        <dbReference type="EMBL" id="VDP07886.1"/>
    </source>
</evidence>
<dbReference type="AlphaFoldDB" id="A0A183G5Y3"/>
<feature type="compositionally biased region" description="Basic and acidic residues" evidence="1">
    <location>
        <begin position="15"/>
        <end position="38"/>
    </location>
</feature>
<dbReference type="Proteomes" id="UP000050761">
    <property type="component" value="Unassembled WGS sequence"/>
</dbReference>
<protein>
    <submittedName>
        <fullName evidence="2 4">Uncharacterized protein</fullName>
    </submittedName>
</protein>